<feature type="region of interest" description="Disordered" evidence="1">
    <location>
        <begin position="13"/>
        <end position="60"/>
    </location>
</feature>
<keyword evidence="3" id="KW-1185">Reference proteome</keyword>
<dbReference type="Proteomes" id="UP000822688">
    <property type="component" value="Chromosome V"/>
</dbReference>
<evidence type="ECO:0000313" key="3">
    <source>
        <dbReference type="Proteomes" id="UP000822688"/>
    </source>
</evidence>
<organism evidence="2 3">
    <name type="scientific">Ceratodon purpureus</name>
    <name type="common">Fire moss</name>
    <name type="synonym">Dicranum purpureum</name>
    <dbReference type="NCBI Taxonomy" id="3225"/>
    <lineage>
        <taxon>Eukaryota</taxon>
        <taxon>Viridiplantae</taxon>
        <taxon>Streptophyta</taxon>
        <taxon>Embryophyta</taxon>
        <taxon>Bryophyta</taxon>
        <taxon>Bryophytina</taxon>
        <taxon>Bryopsida</taxon>
        <taxon>Dicranidae</taxon>
        <taxon>Pseudoditrichales</taxon>
        <taxon>Ditrichaceae</taxon>
        <taxon>Ceratodon</taxon>
    </lineage>
</organism>
<proteinExistence type="predicted"/>
<evidence type="ECO:0000313" key="2">
    <source>
        <dbReference type="EMBL" id="KAG0572282.1"/>
    </source>
</evidence>
<name>A0A8T0HN78_CERPU</name>
<evidence type="ECO:0000256" key="1">
    <source>
        <dbReference type="SAM" id="MobiDB-lite"/>
    </source>
</evidence>
<sequence length="118" mass="12096">MDHINIDVDENASSLWAGSGPLPARKHGRGEQGASPGSAATGLESGQYAGAGSAGRERGWGTPGGAVAAMTCGLVVKKLGWPGWRLHVSSMASRAAPPPLRAALLTTIFTYFHSSLLV</sequence>
<protein>
    <submittedName>
        <fullName evidence="2">Uncharacterized protein</fullName>
    </submittedName>
</protein>
<reference evidence="2" key="1">
    <citation type="submission" date="2020-06" db="EMBL/GenBank/DDBJ databases">
        <title>WGS assembly of Ceratodon purpureus strain R40.</title>
        <authorList>
            <person name="Carey S.B."/>
            <person name="Jenkins J."/>
            <person name="Shu S."/>
            <person name="Lovell J.T."/>
            <person name="Sreedasyam A."/>
            <person name="Maumus F."/>
            <person name="Tiley G.P."/>
            <person name="Fernandez-Pozo N."/>
            <person name="Barry K."/>
            <person name="Chen C."/>
            <person name="Wang M."/>
            <person name="Lipzen A."/>
            <person name="Daum C."/>
            <person name="Saski C.A."/>
            <person name="Payton A.C."/>
            <person name="Mcbreen J.C."/>
            <person name="Conrad R.E."/>
            <person name="Kollar L.M."/>
            <person name="Olsson S."/>
            <person name="Huttunen S."/>
            <person name="Landis J.B."/>
            <person name="Wickett N.J."/>
            <person name="Johnson M.G."/>
            <person name="Rensing S.A."/>
            <person name="Grimwood J."/>
            <person name="Schmutz J."/>
            <person name="Mcdaniel S.F."/>
        </authorList>
    </citation>
    <scope>NUCLEOTIDE SEQUENCE</scope>
    <source>
        <strain evidence="2">R40</strain>
    </source>
</reference>
<gene>
    <name evidence="2" type="ORF">KC19_VG081200</name>
</gene>
<dbReference type="AlphaFoldDB" id="A0A8T0HN78"/>
<accession>A0A8T0HN78</accession>
<dbReference type="EMBL" id="CM026426">
    <property type="protein sequence ID" value="KAG0572282.1"/>
    <property type="molecule type" value="Genomic_DNA"/>
</dbReference>
<comment type="caution">
    <text evidence="2">The sequence shown here is derived from an EMBL/GenBank/DDBJ whole genome shotgun (WGS) entry which is preliminary data.</text>
</comment>